<reference evidence="1" key="2">
    <citation type="journal article" date="2015" name="Fish Shellfish Immunol.">
        <title>Early steps in the European eel (Anguilla anguilla)-Vibrio vulnificus interaction in the gills: Role of the RtxA13 toxin.</title>
        <authorList>
            <person name="Callol A."/>
            <person name="Pajuelo D."/>
            <person name="Ebbesson L."/>
            <person name="Teles M."/>
            <person name="MacKenzie S."/>
            <person name="Amaro C."/>
        </authorList>
    </citation>
    <scope>NUCLEOTIDE SEQUENCE</scope>
</reference>
<name>A0A0E9PC22_ANGAN</name>
<accession>A0A0E9PC22</accession>
<sequence>MIPNACQKLCEPKSN</sequence>
<proteinExistence type="predicted"/>
<organism evidence="1">
    <name type="scientific">Anguilla anguilla</name>
    <name type="common">European freshwater eel</name>
    <name type="synonym">Muraena anguilla</name>
    <dbReference type="NCBI Taxonomy" id="7936"/>
    <lineage>
        <taxon>Eukaryota</taxon>
        <taxon>Metazoa</taxon>
        <taxon>Chordata</taxon>
        <taxon>Craniata</taxon>
        <taxon>Vertebrata</taxon>
        <taxon>Euteleostomi</taxon>
        <taxon>Actinopterygii</taxon>
        <taxon>Neopterygii</taxon>
        <taxon>Teleostei</taxon>
        <taxon>Anguilliformes</taxon>
        <taxon>Anguillidae</taxon>
        <taxon>Anguilla</taxon>
    </lineage>
</organism>
<protein>
    <submittedName>
        <fullName evidence="1">Uncharacterized protein</fullName>
    </submittedName>
</protein>
<reference evidence="1" key="1">
    <citation type="submission" date="2014-11" db="EMBL/GenBank/DDBJ databases">
        <authorList>
            <person name="Amaro Gonzalez C."/>
        </authorList>
    </citation>
    <scope>NUCLEOTIDE SEQUENCE</scope>
</reference>
<dbReference type="EMBL" id="GBXM01107204">
    <property type="protein sequence ID" value="JAH01373.1"/>
    <property type="molecule type" value="Transcribed_RNA"/>
</dbReference>
<evidence type="ECO:0000313" key="1">
    <source>
        <dbReference type="EMBL" id="JAH01373.1"/>
    </source>
</evidence>